<dbReference type="GO" id="GO:0005829">
    <property type="term" value="C:cytosol"/>
    <property type="evidence" value="ECO:0007669"/>
    <property type="project" value="TreeGrafter"/>
</dbReference>
<dbReference type="Proteomes" id="UP000029228">
    <property type="component" value="Unassembled WGS sequence"/>
</dbReference>
<dbReference type="SUPFAM" id="SSF55120">
    <property type="entry name" value="Pseudouridine synthase"/>
    <property type="match status" value="1"/>
</dbReference>
<dbReference type="PANTHER" id="PTHR47811">
    <property type="entry name" value="TRNA PSEUDOURIDINE SYNTHASE D"/>
    <property type="match status" value="1"/>
</dbReference>
<comment type="similarity">
    <text evidence="1 4">Belongs to the pseudouridine synthase TruD family.</text>
</comment>
<organism evidence="6 7">
    <name type="scientific">Vibrio maritimus</name>
    <dbReference type="NCBI Taxonomy" id="990268"/>
    <lineage>
        <taxon>Bacteria</taxon>
        <taxon>Pseudomonadati</taxon>
        <taxon>Pseudomonadota</taxon>
        <taxon>Gammaproteobacteria</taxon>
        <taxon>Vibrionales</taxon>
        <taxon>Vibrionaceae</taxon>
        <taxon>Vibrio</taxon>
    </lineage>
</organism>
<evidence type="ECO:0000256" key="4">
    <source>
        <dbReference type="HAMAP-Rule" id="MF_01082"/>
    </source>
</evidence>
<dbReference type="InterPro" id="IPR042214">
    <property type="entry name" value="TruD_catalytic"/>
</dbReference>
<dbReference type="InterPro" id="IPR043165">
    <property type="entry name" value="TruD_insert_sf"/>
</dbReference>
<dbReference type="InterPro" id="IPR011760">
    <property type="entry name" value="PsdUridine_synth_TruD_insert"/>
</dbReference>
<dbReference type="InterPro" id="IPR001656">
    <property type="entry name" value="PsdUridine_synth_TruD"/>
</dbReference>
<dbReference type="GO" id="GO:0031119">
    <property type="term" value="P:tRNA pseudouridine synthesis"/>
    <property type="evidence" value="ECO:0007669"/>
    <property type="project" value="UniProtKB-UniRule"/>
</dbReference>
<proteinExistence type="inferred from homology"/>
<keyword evidence="2 4" id="KW-0819">tRNA processing</keyword>
<evidence type="ECO:0000256" key="1">
    <source>
        <dbReference type="ARBA" id="ARBA00007953"/>
    </source>
</evidence>
<dbReference type="InterPro" id="IPR020119">
    <property type="entry name" value="PsdUridine_synth_TruD_CS"/>
</dbReference>
<evidence type="ECO:0000256" key="3">
    <source>
        <dbReference type="ARBA" id="ARBA00023235"/>
    </source>
</evidence>
<evidence type="ECO:0000259" key="5">
    <source>
        <dbReference type="PROSITE" id="PS50984"/>
    </source>
</evidence>
<name>A0A090S3L0_9VIBR</name>
<dbReference type="PROSITE" id="PS01268">
    <property type="entry name" value="UPF0024"/>
    <property type="match status" value="1"/>
</dbReference>
<sequence>MTDVLNELNYLYGKPAVSAKFKASNEDFIVKEVLGFEFAGEGEHLMLRVRKNGENTSFVANELAKVCGIKSKDIGWAGLKDRHAITEQWLSVHLPKKNVPDFSAFLAQYPSIEIVATDWHNKKLRPGDLAGNEFEIRLTEVSDVEGLMERVAKVSESGVPNYFGQQRFGRDGNNVTEAKRWGRENVRTRNQNKRSLYLSAARSWIFNQIVSKRLEQGCFNSELPGDILDETGLITAALAGDNALPTQDAAMALEQSIVDGEPDLMALIRGNRMRHDRRAIVLKPEALNSDSDGQAVTLSFFLDSGSFATSILRELANVEEVERQF</sequence>
<dbReference type="EMBL" id="BBMR01000008">
    <property type="protein sequence ID" value="GAL21383.1"/>
    <property type="molecule type" value="Genomic_DNA"/>
</dbReference>
<evidence type="ECO:0000256" key="2">
    <source>
        <dbReference type="ARBA" id="ARBA00022694"/>
    </source>
</evidence>
<dbReference type="InterPro" id="IPR050170">
    <property type="entry name" value="TruD_pseudoU_synthase"/>
</dbReference>
<dbReference type="InterPro" id="IPR020103">
    <property type="entry name" value="PsdUridine_synth_cat_dom_sf"/>
</dbReference>
<feature type="active site" description="Nucleophile" evidence="4">
    <location>
        <position position="81"/>
    </location>
</feature>
<feature type="domain" description="TRUD" evidence="5">
    <location>
        <begin position="158"/>
        <end position="283"/>
    </location>
</feature>
<dbReference type="GO" id="GO:0160150">
    <property type="term" value="F:tRNA pseudouridine(13) synthase activity"/>
    <property type="evidence" value="ECO:0007669"/>
    <property type="project" value="UniProtKB-EC"/>
</dbReference>
<dbReference type="CDD" id="cd02575">
    <property type="entry name" value="PseudoU_synth_EcTruD"/>
    <property type="match status" value="1"/>
</dbReference>
<dbReference type="PANTHER" id="PTHR47811:SF1">
    <property type="entry name" value="TRNA PSEUDOURIDINE SYNTHASE D"/>
    <property type="match status" value="1"/>
</dbReference>
<gene>
    <name evidence="4" type="primary">truD</name>
    <name evidence="6" type="ORF">JCM19235_4865</name>
</gene>
<dbReference type="EC" id="5.4.99.27" evidence="4"/>
<comment type="function">
    <text evidence="4">Responsible for synthesis of pseudouridine from uracil-13 in transfer RNAs.</text>
</comment>
<comment type="caution">
    <text evidence="6">The sequence shown here is derived from an EMBL/GenBank/DDBJ whole genome shotgun (WGS) entry which is preliminary data.</text>
</comment>
<dbReference type="AlphaFoldDB" id="A0A090S3L0"/>
<dbReference type="PROSITE" id="PS50984">
    <property type="entry name" value="TRUD"/>
    <property type="match status" value="1"/>
</dbReference>
<reference evidence="6 7" key="2">
    <citation type="submission" date="2014-09" db="EMBL/GenBank/DDBJ databases">
        <authorList>
            <consortium name="NBRP consortium"/>
            <person name="Sawabe T."/>
            <person name="Meirelles P."/>
            <person name="Nakanishi M."/>
            <person name="Sayaka M."/>
            <person name="Hattori M."/>
            <person name="Ohkuma M."/>
        </authorList>
    </citation>
    <scope>NUCLEOTIDE SEQUENCE [LARGE SCALE GENOMIC DNA]</scope>
    <source>
        <strain evidence="7">JCM19235</strain>
    </source>
</reference>
<dbReference type="Gene3D" id="3.30.2340.10">
    <property type="entry name" value="TruD, insertion domain"/>
    <property type="match status" value="2"/>
</dbReference>
<accession>A0A090S3L0</accession>
<keyword evidence="7" id="KW-1185">Reference proteome</keyword>
<protein>
    <recommendedName>
        <fullName evidence="4">tRNA pseudouridine synthase D</fullName>
        <ecNumber evidence="4">5.4.99.27</ecNumber>
    </recommendedName>
    <alternativeName>
        <fullName evidence="4">tRNA pseudouridine(13) synthase</fullName>
    </alternativeName>
    <alternativeName>
        <fullName evidence="4">tRNA pseudouridylate synthase D</fullName>
    </alternativeName>
    <alternativeName>
        <fullName evidence="4">tRNA-uridine isomerase D</fullName>
    </alternativeName>
</protein>
<dbReference type="STRING" id="990268.JCM19235_4865"/>
<dbReference type="GO" id="GO:0003723">
    <property type="term" value="F:RNA binding"/>
    <property type="evidence" value="ECO:0007669"/>
    <property type="project" value="InterPro"/>
</dbReference>
<keyword evidence="3 4" id="KW-0413">Isomerase</keyword>
<dbReference type="Gene3D" id="3.30.2350.20">
    <property type="entry name" value="TruD, catalytic domain"/>
    <property type="match status" value="2"/>
</dbReference>
<dbReference type="NCBIfam" id="TIGR00094">
    <property type="entry name" value="tRNA_TruD_broad"/>
    <property type="match status" value="1"/>
</dbReference>
<dbReference type="OrthoDB" id="1550679at2"/>
<dbReference type="HAMAP" id="MF_01082">
    <property type="entry name" value="TruD"/>
    <property type="match status" value="1"/>
</dbReference>
<dbReference type="Pfam" id="PF01142">
    <property type="entry name" value="TruD"/>
    <property type="match status" value="3"/>
</dbReference>
<reference evidence="6 7" key="1">
    <citation type="submission" date="2014-09" db="EMBL/GenBank/DDBJ databases">
        <title>Vibrio maritimus JCM 19235. (C45) whole genome shotgun sequence.</title>
        <authorList>
            <person name="Sawabe T."/>
            <person name="Meirelles P."/>
            <person name="Nakanishi M."/>
            <person name="Sayaka M."/>
            <person name="Hattori M."/>
            <person name="Ohkuma M."/>
        </authorList>
    </citation>
    <scope>NUCLEOTIDE SEQUENCE [LARGE SCALE GENOMIC DNA]</scope>
    <source>
        <strain evidence="7">JCM19235</strain>
    </source>
</reference>
<comment type="catalytic activity">
    <reaction evidence="4">
        <text>uridine(13) in tRNA = pseudouridine(13) in tRNA</text>
        <dbReference type="Rhea" id="RHEA:42540"/>
        <dbReference type="Rhea" id="RHEA-COMP:10105"/>
        <dbReference type="Rhea" id="RHEA-COMP:10106"/>
        <dbReference type="ChEBI" id="CHEBI:65314"/>
        <dbReference type="ChEBI" id="CHEBI:65315"/>
        <dbReference type="EC" id="5.4.99.27"/>
    </reaction>
</comment>
<evidence type="ECO:0000313" key="6">
    <source>
        <dbReference type="EMBL" id="GAL21383.1"/>
    </source>
</evidence>
<evidence type="ECO:0000313" key="7">
    <source>
        <dbReference type="Proteomes" id="UP000029228"/>
    </source>
</evidence>